<feature type="domain" description="EamA" evidence="8">
    <location>
        <begin position="8"/>
        <end position="146"/>
    </location>
</feature>
<dbReference type="PANTHER" id="PTHR32322:SF18">
    <property type="entry name" value="S-ADENOSYLMETHIONINE_S-ADENOSYLHOMOCYSTEINE TRANSPORTER"/>
    <property type="match status" value="1"/>
</dbReference>
<keyword evidence="4 7" id="KW-0812">Transmembrane</keyword>
<reference evidence="9" key="1">
    <citation type="submission" date="2022-02" db="EMBL/GenBank/DDBJ databases">
        <title>Crop Bioprotection Bacillus Genome Sequencing.</title>
        <authorList>
            <person name="Dunlap C."/>
        </authorList>
    </citation>
    <scope>NUCLEOTIDE SEQUENCE</scope>
    <source>
        <strain evidence="9">98-1</strain>
    </source>
</reference>
<sequence length="319" mass="34906">MTTSHFKKGVLFCLIAGICFGAQWPVAGRALKHIDPFFFTLIRYLIVAVVLSVILFFTEGAKSFKTEGKLVPIWFYGSMAFCAYNFLVFLGQKMAGDNGAILGSILMALIPMVSLLVLWVYKKNRPANVTLLLVAVSFIGVLLVVTKGDIAFFADSNKQAVPIILMSISVLAWVLYTIGGSSFPEWSSLRYTALSCIFGNITSIVVILIFVLLGKVEVPSVDQVMDIKWEMIYMSIFAGVIGVFAWNIGNKILTPINGSLFMNLVPIVSFIISIIAGYRMSPVEAGGAFLTIGAIVLNNIFQRRQSVMPAVKTSKKEAV</sequence>
<dbReference type="Proteomes" id="UP001067121">
    <property type="component" value="Unassembled WGS sequence"/>
</dbReference>
<feature type="transmembrane region" description="Helical" evidence="7">
    <location>
        <begin position="101"/>
        <end position="121"/>
    </location>
</feature>
<dbReference type="GO" id="GO:0005886">
    <property type="term" value="C:plasma membrane"/>
    <property type="evidence" value="ECO:0007669"/>
    <property type="project" value="UniProtKB-SubCell"/>
</dbReference>
<evidence type="ECO:0000256" key="2">
    <source>
        <dbReference type="ARBA" id="ARBA00007362"/>
    </source>
</evidence>
<gene>
    <name evidence="9" type="ORF">MOC71_17340</name>
</gene>
<feature type="transmembrane region" description="Helical" evidence="7">
    <location>
        <begin position="285"/>
        <end position="301"/>
    </location>
</feature>
<feature type="domain" description="EamA" evidence="8">
    <location>
        <begin position="163"/>
        <end position="299"/>
    </location>
</feature>
<dbReference type="RefSeq" id="WP_010329456.1">
    <property type="nucleotide sequence ID" value="NZ_CBDIAD010000044.1"/>
</dbReference>
<feature type="transmembrane region" description="Helical" evidence="7">
    <location>
        <begin position="231"/>
        <end position="248"/>
    </location>
</feature>
<feature type="transmembrane region" description="Helical" evidence="7">
    <location>
        <begin position="38"/>
        <end position="58"/>
    </location>
</feature>
<keyword evidence="5 7" id="KW-1133">Transmembrane helix</keyword>
<evidence type="ECO:0000256" key="4">
    <source>
        <dbReference type="ARBA" id="ARBA00022692"/>
    </source>
</evidence>
<keyword evidence="6 7" id="KW-0472">Membrane</keyword>
<accession>A0AAP3CMU9</accession>
<evidence type="ECO:0000259" key="8">
    <source>
        <dbReference type="Pfam" id="PF00892"/>
    </source>
</evidence>
<feature type="transmembrane region" description="Helical" evidence="7">
    <location>
        <begin position="70"/>
        <end position="89"/>
    </location>
</feature>
<comment type="subcellular location">
    <subcellularLocation>
        <location evidence="1">Cell membrane</location>
        <topology evidence="1">Multi-pass membrane protein</topology>
    </subcellularLocation>
</comment>
<evidence type="ECO:0000256" key="7">
    <source>
        <dbReference type="SAM" id="Phobius"/>
    </source>
</evidence>
<proteinExistence type="inferred from homology"/>
<comment type="caution">
    <text evidence="9">The sequence shown here is derived from an EMBL/GenBank/DDBJ whole genome shotgun (WGS) entry which is preliminary data.</text>
</comment>
<dbReference type="GeneID" id="76986317"/>
<evidence type="ECO:0000256" key="6">
    <source>
        <dbReference type="ARBA" id="ARBA00023136"/>
    </source>
</evidence>
<dbReference type="PANTHER" id="PTHR32322">
    <property type="entry name" value="INNER MEMBRANE TRANSPORTER"/>
    <property type="match status" value="1"/>
</dbReference>
<organism evidence="9 10">
    <name type="scientific">Bacillus vallismortis</name>
    <dbReference type="NCBI Taxonomy" id="72361"/>
    <lineage>
        <taxon>Bacteria</taxon>
        <taxon>Bacillati</taxon>
        <taxon>Bacillota</taxon>
        <taxon>Bacilli</taxon>
        <taxon>Bacillales</taxon>
        <taxon>Bacillaceae</taxon>
        <taxon>Bacillus</taxon>
    </lineage>
</organism>
<evidence type="ECO:0000256" key="5">
    <source>
        <dbReference type="ARBA" id="ARBA00022989"/>
    </source>
</evidence>
<protein>
    <submittedName>
        <fullName evidence="9">DMT family transporter</fullName>
    </submittedName>
</protein>
<feature type="transmembrane region" description="Helical" evidence="7">
    <location>
        <begin position="128"/>
        <end position="154"/>
    </location>
</feature>
<evidence type="ECO:0000313" key="10">
    <source>
        <dbReference type="Proteomes" id="UP001067121"/>
    </source>
</evidence>
<evidence type="ECO:0000256" key="3">
    <source>
        <dbReference type="ARBA" id="ARBA00022475"/>
    </source>
</evidence>
<dbReference type="InterPro" id="IPR050638">
    <property type="entry name" value="AA-Vitamin_Transporters"/>
</dbReference>
<dbReference type="Pfam" id="PF00892">
    <property type="entry name" value="EamA"/>
    <property type="match status" value="2"/>
</dbReference>
<keyword evidence="3" id="KW-1003">Cell membrane</keyword>
<dbReference type="InterPro" id="IPR000620">
    <property type="entry name" value="EamA_dom"/>
</dbReference>
<feature type="transmembrane region" description="Helical" evidence="7">
    <location>
        <begin position="260"/>
        <end position="279"/>
    </location>
</feature>
<feature type="transmembrane region" description="Helical" evidence="7">
    <location>
        <begin position="160"/>
        <end position="179"/>
    </location>
</feature>
<evidence type="ECO:0000313" key="9">
    <source>
        <dbReference type="EMBL" id="MCY8318452.1"/>
    </source>
</evidence>
<dbReference type="EMBL" id="JALAOH010000061">
    <property type="protein sequence ID" value="MCY8318452.1"/>
    <property type="molecule type" value="Genomic_DNA"/>
</dbReference>
<feature type="transmembrane region" description="Helical" evidence="7">
    <location>
        <begin position="191"/>
        <end position="211"/>
    </location>
</feature>
<evidence type="ECO:0000256" key="1">
    <source>
        <dbReference type="ARBA" id="ARBA00004651"/>
    </source>
</evidence>
<comment type="similarity">
    <text evidence="2">Belongs to the EamA transporter family.</text>
</comment>
<dbReference type="AlphaFoldDB" id="A0AAP3CMU9"/>
<name>A0AAP3CMU9_BACVA</name>